<sequence>MHVNAYKDCKDIGTATQQHRLKSRLAVASPYVWCENGVTGVMVVLHSEHRLEDGEKDDEFRCSWYGCTL</sequence>
<protein>
    <submittedName>
        <fullName evidence="1">Uncharacterized protein</fullName>
    </submittedName>
</protein>
<organism evidence="1 2">
    <name type="scientific">Patagioenas fasciata monilis</name>
    <dbReference type="NCBI Taxonomy" id="372326"/>
    <lineage>
        <taxon>Eukaryota</taxon>
        <taxon>Metazoa</taxon>
        <taxon>Chordata</taxon>
        <taxon>Craniata</taxon>
        <taxon>Vertebrata</taxon>
        <taxon>Euteleostomi</taxon>
        <taxon>Archelosauria</taxon>
        <taxon>Archosauria</taxon>
        <taxon>Dinosauria</taxon>
        <taxon>Saurischia</taxon>
        <taxon>Theropoda</taxon>
        <taxon>Coelurosauria</taxon>
        <taxon>Aves</taxon>
        <taxon>Neognathae</taxon>
        <taxon>Neoaves</taxon>
        <taxon>Columbimorphae</taxon>
        <taxon>Columbiformes</taxon>
        <taxon>Columbidae</taxon>
        <taxon>Patagioenas</taxon>
    </lineage>
</organism>
<comment type="caution">
    <text evidence="1">The sequence shown here is derived from an EMBL/GenBank/DDBJ whole genome shotgun (WGS) entry which is preliminary data.</text>
</comment>
<proteinExistence type="predicted"/>
<dbReference type="AlphaFoldDB" id="A0A1V4KTU9"/>
<keyword evidence="2" id="KW-1185">Reference proteome</keyword>
<accession>A0A1V4KTU9</accession>
<name>A0A1V4KTU9_PATFA</name>
<dbReference type="EMBL" id="LSYS01001700">
    <property type="protein sequence ID" value="OPJ87805.1"/>
    <property type="molecule type" value="Genomic_DNA"/>
</dbReference>
<reference evidence="1 2" key="1">
    <citation type="submission" date="2016-02" db="EMBL/GenBank/DDBJ databases">
        <title>Band-tailed pigeon sequencing and assembly.</title>
        <authorList>
            <person name="Soares A.E."/>
            <person name="Novak B.J."/>
            <person name="Rice E.S."/>
            <person name="O'Connell B."/>
            <person name="Chang D."/>
            <person name="Weber S."/>
            <person name="Shapiro B."/>
        </authorList>
    </citation>
    <scope>NUCLEOTIDE SEQUENCE [LARGE SCALE GENOMIC DNA]</scope>
    <source>
        <strain evidence="1">BTP2013</strain>
        <tissue evidence="1">Blood</tissue>
    </source>
</reference>
<gene>
    <name evidence="1" type="ORF">AV530_001194</name>
</gene>
<evidence type="ECO:0000313" key="2">
    <source>
        <dbReference type="Proteomes" id="UP000190648"/>
    </source>
</evidence>
<dbReference type="Proteomes" id="UP000190648">
    <property type="component" value="Unassembled WGS sequence"/>
</dbReference>
<evidence type="ECO:0000313" key="1">
    <source>
        <dbReference type="EMBL" id="OPJ87805.1"/>
    </source>
</evidence>